<accession>A0AA38GB69</accession>
<feature type="non-terminal residue" evidence="1">
    <location>
        <position position="66"/>
    </location>
</feature>
<proteinExistence type="predicted"/>
<evidence type="ECO:0000313" key="2">
    <source>
        <dbReference type="Proteomes" id="UP000824469"/>
    </source>
</evidence>
<gene>
    <name evidence="1" type="ORF">KI387_021685</name>
</gene>
<sequence length="66" mass="7421">GSECLNPRLSAAWTSEIQNWGISIWRNSGPELRKLQGVHGWTKLIGSALHFTDRIPVSTVNNEFLM</sequence>
<organism evidence="1 2">
    <name type="scientific">Taxus chinensis</name>
    <name type="common">Chinese yew</name>
    <name type="synonym">Taxus wallichiana var. chinensis</name>
    <dbReference type="NCBI Taxonomy" id="29808"/>
    <lineage>
        <taxon>Eukaryota</taxon>
        <taxon>Viridiplantae</taxon>
        <taxon>Streptophyta</taxon>
        <taxon>Embryophyta</taxon>
        <taxon>Tracheophyta</taxon>
        <taxon>Spermatophyta</taxon>
        <taxon>Pinopsida</taxon>
        <taxon>Pinidae</taxon>
        <taxon>Conifers II</taxon>
        <taxon>Cupressales</taxon>
        <taxon>Taxaceae</taxon>
        <taxon>Taxus</taxon>
    </lineage>
</organism>
<dbReference type="EMBL" id="JAHRHJ020000004">
    <property type="protein sequence ID" value="KAH9319916.1"/>
    <property type="molecule type" value="Genomic_DNA"/>
</dbReference>
<comment type="caution">
    <text evidence="1">The sequence shown here is derived from an EMBL/GenBank/DDBJ whole genome shotgun (WGS) entry which is preliminary data.</text>
</comment>
<dbReference type="AlphaFoldDB" id="A0AA38GB69"/>
<evidence type="ECO:0000313" key="1">
    <source>
        <dbReference type="EMBL" id="KAH9319916.1"/>
    </source>
</evidence>
<dbReference type="Proteomes" id="UP000824469">
    <property type="component" value="Unassembled WGS sequence"/>
</dbReference>
<name>A0AA38GB69_TAXCH</name>
<protein>
    <submittedName>
        <fullName evidence="1">Uncharacterized protein</fullName>
    </submittedName>
</protein>
<keyword evidence="2" id="KW-1185">Reference proteome</keyword>
<reference evidence="1 2" key="1">
    <citation type="journal article" date="2021" name="Nat. Plants">
        <title>The Taxus genome provides insights into paclitaxel biosynthesis.</title>
        <authorList>
            <person name="Xiong X."/>
            <person name="Gou J."/>
            <person name="Liao Q."/>
            <person name="Li Y."/>
            <person name="Zhou Q."/>
            <person name="Bi G."/>
            <person name="Li C."/>
            <person name="Du R."/>
            <person name="Wang X."/>
            <person name="Sun T."/>
            <person name="Guo L."/>
            <person name="Liang H."/>
            <person name="Lu P."/>
            <person name="Wu Y."/>
            <person name="Zhang Z."/>
            <person name="Ro D.K."/>
            <person name="Shang Y."/>
            <person name="Huang S."/>
            <person name="Yan J."/>
        </authorList>
    </citation>
    <scope>NUCLEOTIDE SEQUENCE [LARGE SCALE GENOMIC DNA]</scope>
    <source>
        <strain evidence="1">Ta-2019</strain>
    </source>
</reference>
<feature type="non-terminal residue" evidence="1">
    <location>
        <position position="1"/>
    </location>
</feature>